<dbReference type="CDD" id="cd03257">
    <property type="entry name" value="ABC_NikE_OppD_transporters"/>
    <property type="match status" value="1"/>
</dbReference>
<evidence type="ECO:0000259" key="5">
    <source>
        <dbReference type="PROSITE" id="PS50893"/>
    </source>
</evidence>
<protein>
    <submittedName>
        <fullName evidence="6">ATP-binding cassette domain-containing protein</fullName>
    </submittedName>
</protein>
<name>A0ABP8PPJ9_9ACTN</name>
<dbReference type="GO" id="GO:0005524">
    <property type="term" value="F:ATP binding"/>
    <property type="evidence" value="ECO:0007669"/>
    <property type="project" value="UniProtKB-KW"/>
</dbReference>
<reference evidence="7" key="1">
    <citation type="journal article" date="2019" name="Int. J. Syst. Evol. Microbiol.">
        <title>The Global Catalogue of Microorganisms (GCM) 10K type strain sequencing project: providing services to taxonomists for standard genome sequencing and annotation.</title>
        <authorList>
            <consortium name="The Broad Institute Genomics Platform"/>
            <consortium name="The Broad Institute Genome Sequencing Center for Infectious Disease"/>
            <person name="Wu L."/>
            <person name="Ma J."/>
        </authorList>
    </citation>
    <scope>NUCLEOTIDE SEQUENCE [LARGE SCALE GENOMIC DNA]</scope>
    <source>
        <strain evidence="7">JCM 17933</strain>
    </source>
</reference>
<dbReference type="Pfam" id="PF00005">
    <property type="entry name" value="ABC_tran"/>
    <property type="match status" value="1"/>
</dbReference>
<dbReference type="RefSeq" id="WP_345460283.1">
    <property type="nucleotide sequence ID" value="NZ_BAABHF010000015.1"/>
</dbReference>
<dbReference type="PROSITE" id="PS00211">
    <property type="entry name" value="ABC_TRANSPORTER_1"/>
    <property type="match status" value="1"/>
</dbReference>
<dbReference type="InterPro" id="IPR013563">
    <property type="entry name" value="Oligopep_ABC_C"/>
</dbReference>
<dbReference type="SMART" id="SM00382">
    <property type="entry name" value="AAA"/>
    <property type="match status" value="1"/>
</dbReference>
<keyword evidence="7" id="KW-1185">Reference proteome</keyword>
<dbReference type="InterPro" id="IPR003593">
    <property type="entry name" value="AAA+_ATPase"/>
</dbReference>
<evidence type="ECO:0000256" key="2">
    <source>
        <dbReference type="ARBA" id="ARBA00022448"/>
    </source>
</evidence>
<comment type="caution">
    <text evidence="6">The sequence shown here is derived from an EMBL/GenBank/DDBJ whole genome shotgun (WGS) entry which is preliminary data.</text>
</comment>
<dbReference type="PROSITE" id="PS50893">
    <property type="entry name" value="ABC_TRANSPORTER_2"/>
    <property type="match status" value="1"/>
</dbReference>
<dbReference type="InterPro" id="IPR017871">
    <property type="entry name" value="ABC_transporter-like_CS"/>
</dbReference>
<dbReference type="Proteomes" id="UP001500503">
    <property type="component" value="Unassembled WGS sequence"/>
</dbReference>
<keyword evidence="4 6" id="KW-0067">ATP-binding</keyword>
<dbReference type="NCBIfam" id="TIGR01727">
    <property type="entry name" value="oligo_HPY"/>
    <property type="match status" value="1"/>
</dbReference>
<keyword evidence="2" id="KW-0813">Transport</keyword>
<accession>A0ABP8PPJ9</accession>
<dbReference type="InterPro" id="IPR003439">
    <property type="entry name" value="ABC_transporter-like_ATP-bd"/>
</dbReference>
<evidence type="ECO:0000256" key="1">
    <source>
        <dbReference type="ARBA" id="ARBA00005417"/>
    </source>
</evidence>
<gene>
    <name evidence="6" type="ORF">GCM10023191_019140</name>
</gene>
<evidence type="ECO:0000313" key="6">
    <source>
        <dbReference type="EMBL" id="GAA4489019.1"/>
    </source>
</evidence>
<dbReference type="Gene3D" id="3.40.50.300">
    <property type="entry name" value="P-loop containing nucleotide triphosphate hydrolases"/>
    <property type="match status" value="1"/>
</dbReference>
<dbReference type="InterPro" id="IPR050319">
    <property type="entry name" value="ABC_transp_ATP-bind"/>
</dbReference>
<organism evidence="6 7">
    <name type="scientific">Actinoallomurus oryzae</name>
    <dbReference type="NCBI Taxonomy" id="502180"/>
    <lineage>
        <taxon>Bacteria</taxon>
        <taxon>Bacillati</taxon>
        <taxon>Actinomycetota</taxon>
        <taxon>Actinomycetes</taxon>
        <taxon>Streptosporangiales</taxon>
        <taxon>Thermomonosporaceae</taxon>
        <taxon>Actinoallomurus</taxon>
    </lineage>
</organism>
<comment type="similarity">
    <text evidence="1">Belongs to the ABC transporter superfamily.</text>
</comment>
<dbReference type="EMBL" id="BAABHF010000015">
    <property type="protein sequence ID" value="GAA4489019.1"/>
    <property type="molecule type" value="Genomic_DNA"/>
</dbReference>
<evidence type="ECO:0000313" key="7">
    <source>
        <dbReference type="Proteomes" id="UP001500503"/>
    </source>
</evidence>
<feature type="domain" description="ABC transporter" evidence="5">
    <location>
        <begin position="4"/>
        <end position="247"/>
    </location>
</feature>
<dbReference type="PANTHER" id="PTHR43776">
    <property type="entry name" value="TRANSPORT ATP-BINDING PROTEIN"/>
    <property type="match status" value="1"/>
</dbReference>
<evidence type="ECO:0000256" key="3">
    <source>
        <dbReference type="ARBA" id="ARBA00022741"/>
    </source>
</evidence>
<dbReference type="InterPro" id="IPR027417">
    <property type="entry name" value="P-loop_NTPase"/>
</dbReference>
<dbReference type="Pfam" id="PF08352">
    <property type="entry name" value="oligo_HPY"/>
    <property type="match status" value="1"/>
</dbReference>
<sequence>MSLLEVDGLGVSYGRRSGRVLSGVSLSVRPGEVVGVVGETGSGKTTLVRAVVGLVPADEGRVTFDGTEVTALRGRRLRAFRRTGGMQLVFQDSLRSLDPDLTVAAIVAEGLTVAGGLTRSEQAERVDEALIRVGLDPALGTRRPGQVSGGQRQRVALARAIAVRPKVLLCDEPASALDASSRNQVLLLLDRLRRELGVAIVMISHDLTSLAGLVDRVAVLFGGRLVEQGPVGEVFGDPAHPYTALLVASAPSIGARPLGRSAASLRPARDRESWPHGGGCRYAPLCPFATADCAVEPPREERADGRTVACHHAETWSDLVGQTRGALT</sequence>
<proteinExistence type="inferred from homology"/>
<dbReference type="SUPFAM" id="SSF52540">
    <property type="entry name" value="P-loop containing nucleoside triphosphate hydrolases"/>
    <property type="match status" value="1"/>
</dbReference>
<keyword evidence="3" id="KW-0547">Nucleotide-binding</keyword>
<dbReference type="PANTHER" id="PTHR43776:SF7">
    <property type="entry name" value="D,D-DIPEPTIDE TRANSPORT ATP-BINDING PROTEIN DDPF-RELATED"/>
    <property type="match status" value="1"/>
</dbReference>
<evidence type="ECO:0000256" key="4">
    <source>
        <dbReference type="ARBA" id="ARBA00022840"/>
    </source>
</evidence>